<dbReference type="EMBL" id="PYMC01000003">
    <property type="protein sequence ID" value="PSW06170.1"/>
    <property type="molecule type" value="Genomic_DNA"/>
</dbReference>
<dbReference type="Proteomes" id="UP000240904">
    <property type="component" value="Unassembled WGS sequence"/>
</dbReference>
<keyword evidence="1" id="KW-0812">Transmembrane</keyword>
<gene>
    <name evidence="2" type="ORF">C9I89_06580</name>
</gene>
<evidence type="ECO:0008006" key="4">
    <source>
        <dbReference type="Google" id="ProtNLM"/>
    </source>
</evidence>
<dbReference type="Pfam" id="PF16080">
    <property type="entry name" value="Phage_holin_2_3"/>
    <property type="match status" value="1"/>
</dbReference>
<sequence>MQEKLNSALAYFFAWLLAFFGALSLQDWATIIGVGLAIGTFCINRHYRKKSFKLLQQHPQLRELYEDING</sequence>
<dbReference type="InterPro" id="IPR032118">
    <property type="entry name" value="Phage_holin_HP1"/>
</dbReference>
<dbReference type="AlphaFoldDB" id="A0A2T3N1H0"/>
<reference evidence="2 3" key="1">
    <citation type="submission" date="2018-03" db="EMBL/GenBank/DDBJ databases">
        <title>Whole genome sequencing of Histamine producing bacteria.</title>
        <authorList>
            <person name="Butler K."/>
        </authorList>
    </citation>
    <scope>NUCLEOTIDE SEQUENCE [LARGE SCALE GENOMIC DNA]</scope>
    <source>
        <strain evidence="2 3">DSM 16190</strain>
    </source>
</reference>
<keyword evidence="1" id="KW-0472">Membrane</keyword>
<proteinExistence type="predicted"/>
<keyword evidence="1" id="KW-1133">Transmembrane helix</keyword>
<evidence type="ECO:0000313" key="2">
    <source>
        <dbReference type="EMBL" id="PSW06170.1"/>
    </source>
</evidence>
<accession>A0A2T3N1H0</accession>
<feature type="transmembrane region" description="Helical" evidence="1">
    <location>
        <begin position="12"/>
        <end position="43"/>
    </location>
</feature>
<organism evidence="2 3">
    <name type="scientific">Photobacterium lipolyticum</name>
    <dbReference type="NCBI Taxonomy" id="266810"/>
    <lineage>
        <taxon>Bacteria</taxon>
        <taxon>Pseudomonadati</taxon>
        <taxon>Pseudomonadota</taxon>
        <taxon>Gammaproteobacteria</taxon>
        <taxon>Vibrionales</taxon>
        <taxon>Vibrionaceae</taxon>
        <taxon>Photobacterium</taxon>
    </lineage>
</organism>
<keyword evidence="3" id="KW-1185">Reference proteome</keyword>
<evidence type="ECO:0000256" key="1">
    <source>
        <dbReference type="SAM" id="Phobius"/>
    </source>
</evidence>
<name>A0A2T3N1H0_9GAMM</name>
<evidence type="ECO:0000313" key="3">
    <source>
        <dbReference type="Proteomes" id="UP000240904"/>
    </source>
</evidence>
<dbReference type="OrthoDB" id="6626733at2"/>
<comment type="caution">
    <text evidence="2">The sequence shown here is derived from an EMBL/GenBank/DDBJ whole genome shotgun (WGS) entry which is preliminary data.</text>
</comment>
<dbReference type="RefSeq" id="WP_107282550.1">
    <property type="nucleotide sequence ID" value="NZ_PYMC01000003.1"/>
</dbReference>
<protein>
    <recommendedName>
        <fullName evidence="4">Holin</fullName>
    </recommendedName>
</protein>